<feature type="region of interest" description="Disordered" evidence="8">
    <location>
        <begin position="176"/>
        <end position="200"/>
    </location>
</feature>
<keyword evidence="4 7" id="KW-0560">Oxidoreductase</keyword>
<keyword evidence="10" id="KW-1185">Reference proteome</keyword>
<evidence type="ECO:0000313" key="9">
    <source>
        <dbReference type="EMBL" id="PYH81229.1"/>
    </source>
</evidence>
<keyword evidence="7" id="KW-0349">Heme</keyword>
<comment type="cofactor">
    <cofactor evidence="1">
        <name>heme</name>
        <dbReference type="ChEBI" id="CHEBI:30413"/>
    </cofactor>
</comment>
<dbReference type="InterPro" id="IPR036396">
    <property type="entry name" value="Cyt_P450_sf"/>
</dbReference>
<dbReference type="InterPro" id="IPR017972">
    <property type="entry name" value="Cyt_P450_CS"/>
</dbReference>
<evidence type="ECO:0000256" key="8">
    <source>
        <dbReference type="SAM" id="MobiDB-lite"/>
    </source>
</evidence>
<dbReference type="GO" id="GO:0004497">
    <property type="term" value="F:monooxygenase activity"/>
    <property type="evidence" value="ECO:0007669"/>
    <property type="project" value="UniProtKB-KW"/>
</dbReference>
<dbReference type="InterPro" id="IPR050121">
    <property type="entry name" value="Cytochrome_P450_monoxygenase"/>
</dbReference>
<dbReference type="PRINTS" id="PR00385">
    <property type="entry name" value="P450"/>
</dbReference>
<dbReference type="InterPro" id="IPR001128">
    <property type="entry name" value="Cyt_P450"/>
</dbReference>
<reference evidence="9 10" key="1">
    <citation type="submission" date="2016-12" db="EMBL/GenBank/DDBJ databases">
        <title>The genomes of Aspergillus section Nigri reveals drivers in fungal speciation.</title>
        <authorList>
            <consortium name="DOE Joint Genome Institute"/>
            <person name="Vesth T.C."/>
            <person name="Nybo J."/>
            <person name="Theobald S."/>
            <person name="Brandl J."/>
            <person name="Frisvad J.C."/>
            <person name="Nielsen K.F."/>
            <person name="Lyhne E.K."/>
            <person name="Kogle M.E."/>
            <person name="Kuo A."/>
            <person name="Riley R."/>
            <person name="Clum A."/>
            <person name="Nolan M."/>
            <person name="Lipzen A."/>
            <person name="Salamov A."/>
            <person name="Henrissat B."/>
            <person name="Wiebenga A."/>
            <person name="De Vries R.P."/>
            <person name="Grigoriev I.V."/>
            <person name="Mortensen U.H."/>
            <person name="Andersen M.R."/>
            <person name="Baker S.E."/>
        </authorList>
    </citation>
    <scope>NUCLEOTIDE SEQUENCE [LARGE SCALE GENOMIC DNA]</scope>
    <source>
        <strain evidence="9 10">CBS 121591</strain>
    </source>
</reference>
<dbReference type="RefSeq" id="XP_025491429.1">
    <property type="nucleotide sequence ID" value="XM_025636989.1"/>
</dbReference>
<evidence type="ECO:0000256" key="4">
    <source>
        <dbReference type="ARBA" id="ARBA00023002"/>
    </source>
</evidence>
<dbReference type="Pfam" id="PF00067">
    <property type="entry name" value="p450"/>
    <property type="match status" value="2"/>
</dbReference>
<dbReference type="STRING" id="1448315.A0A319CAV8"/>
<keyword evidence="3 7" id="KW-0479">Metal-binding</keyword>
<accession>A0A319CAV8</accession>
<comment type="similarity">
    <text evidence="2 7">Belongs to the cytochrome P450 family.</text>
</comment>
<dbReference type="Proteomes" id="UP000248340">
    <property type="component" value="Unassembled WGS sequence"/>
</dbReference>
<evidence type="ECO:0000313" key="10">
    <source>
        <dbReference type="Proteomes" id="UP000248340"/>
    </source>
</evidence>
<name>A0A319CAV8_9EURO</name>
<dbReference type="OrthoDB" id="3934656at2759"/>
<evidence type="ECO:0000256" key="3">
    <source>
        <dbReference type="ARBA" id="ARBA00022723"/>
    </source>
</evidence>
<evidence type="ECO:0000256" key="2">
    <source>
        <dbReference type="ARBA" id="ARBA00010617"/>
    </source>
</evidence>
<protein>
    <submittedName>
        <fullName evidence="9">Cytochrome P450</fullName>
    </submittedName>
</protein>
<organism evidence="9 10">
    <name type="scientific">Aspergillus uvarum CBS 121591</name>
    <dbReference type="NCBI Taxonomy" id="1448315"/>
    <lineage>
        <taxon>Eukaryota</taxon>
        <taxon>Fungi</taxon>
        <taxon>Dikarya</taxon>
        <taxon>Ascomycota</taxon>
        <taxon>Pezizomycotina</taxon>
        <taxon>Eurotiomycetes</taxon>
        <taxon>Eurotiomycetidae</taxon>
        <taxon>Eurotiales</taxon>
        <taxon>Aspergillaceae</taxon>
        <taxon>Aspergillus</taxon>
        <taxon>Aspergillus subgen. Circumdati</taxon>
    </lineage>
</organism>
<dbReference type="AlphaFoldDB" id="A0A319CAV8"/>
<dbReference type="Gene3D" id="1.10.630.10">
    <property type="entry name" value="Cytochrome P450"/>
    <property type="match status" value="2"/>
</dbReference>
<dbReference type="GeneID" id="37139730"/>
<dbReference type="PROSITE" id="PS00086">
    <property type="entry name" value="CYTOCHROME_P450"/>
    <property type="match status" value="1"/>
</dbReference>
<dbReference type="GO" id="GO:0005506">
    <property type="term" value="F:iron ion binding"/>
    <property type="evidence" value="ECO:0007669"/>
    <property type="project" value="InterPro"/>
</dbReference>
<dbReference type="VEuPathDB" id="FungiDB:BO82DRAFT_365127"/>
<dbReference type="GO" id="GO:0016705">
    <property type="term" value="F:oxidoreductase activity, acting on paired donors, with incorporation or reduction of molecular oxygen"/>
    <property type="evidence" value="ECO:0007669"/>
    <property type="project" value="InterPro"/>
</dbReference>
<dbReference type="PANTHER" id="PTHR24305:SF232">
    <property type="entry name" value="P450, PUTATIVE (EUROFUNG)-RELATED"/>
    <property type="match status" value="1"/>
</dbReference>
<keyword evidence="6 7" id="KW-0503">Monooxygenase</keyword>
<proteinExistence type="inferred from homology"/>
<evidence type="ECO:0000256" key="6">
    <source>
        <dbReference type="ARBA" id="ARBA00023033"/>
    </source>
</evidence>
<dbReference type="EMBL" id="KZ821703">
    <property type="protein sequence ID" value="PYH81229.1"/>
    <property type="molecule type" value="Genomic_DNA"/>
</dbReference>
<evidence type="ECO:0000256" key="7">
    <source>
        <dbReference type="RuleBase" id="RU000461"/>
    </source>
</evidence>
<dbReference type="SUPFAM" id="SSF48264">
    <property type="entry name" value="Cytochrome P450"/>
    <property type="match status" value="1"/>
</dbReference>
<evidence type="ECO:0000256" key="1">
    <source>
        <dbReference type="ARBA" id="ARBA00001971"/>
    </source>
</evidence>
<dbReference type="GO" id="GO:0020037">
    <property type="term" value="F:heme binding"/>
    <property type="evidence" value="ECO:0007669"/>
    <property type="project" value="InterPro"/>
</dbReference>
<sequence length="238" mass="27218">MPVTFGNRLGFMESGWQDIDNMMQGLFGNPTTALFAFVQRLTDARNGSRNPRQAKEQEADGMPRTAEDFYRKLEILREKDQAGYESYSSGEALTMSIVGERDTTSNSLTAILFYFAQNRNVYLKLRREVREATLTQPNAPITFDCVQKMQYLQRVMKEGLRMHEATGLPLWRPGSPLQSAGIRDRRNRLSTRRWDPTPTDKEQLKQMEQYFLPFGAGTRTCIGKNISILEITKSSPNS</sequence>
<dbReference type="PANTHER" id="PTHR24305">
    <property type="entry name" value="CYTOCHROME P450"/>
    <property type="match status" value="1"/>
</dbReference>
<gene>
    <name evidence="9" type="ORF">BO82DRAFT_365127</name>
</gene>
<evidence type="ECO:0000256" key="5">
    <source>
        <dbReference type="ARBA" id="ARBA00023004"/>
    </source>
</evidence>
<keyword evidence="5 7" id="KW-0408">Iron</keyword>